<dbReference type="Gene3D" id="1.10.287.130">
    <property type="match status" value="1"/>
</dbReference>
<evidence type="ECO:0000256" key="1">
    <source>
        <dbReference type="ARBA" id="ARBA00000085"/>
    </source>
</evidence>
<feature type="domain" description="Histidine kinase" evidence="11">
    <location>
        <begin position="400"/>
        <end position="614"/>
    </location>
</feature>
<dbReference type="InterPro" id="IPR003661">
    <property type="entry name" value="HisK_dim/P_dom"/>
</dbReference>
<dbReference type="PROSITE" id="PS50109">
    <property type="entry name" value="HIS_KIN"/>
    <property type="match status" value="1"/>
</dbReference>
<dbReference type="FunFam" id="3.30.565.10:FF:000006">
    <property type="entry name" value="Sensor histidine kinase WalK"/>
    <property type="match status" value="1"/>
</dbReference>
<dbReference type="EC" id="2.7.13.3" evidence="3"/>
<dbReference type="InterPro" id="IPR036890">
    <property type="entry name" value="HATPase_C_sf"/>
</dbReference>
<dbReference type="Pfam" id="PF02518">
    <property type="entry name" value="HATPase_c"/>
    <property type="match status" value="1"/>
</dbReference>
<dbReference type="PRINTS" id="PR00344">
    <property type="entry name" value="BCTRLSENSOR"/>
</dbReference>
<feature type="transmembrane region" description="Helical" evidence="10">
    <location>
        <begin position="17"/>
        <end position="38"/>
    </location>
</feature>
<dbReference type="eggNOG" id="COG5002">
    <property type="taxonomic scope" value="Bacteria"/>
</dbReference>
<evidence type="ECO:0000313" key="12">
    <source>
        <dbReference type="EMBL" id="EXJ14405.1"/>
    </source>
</evidence>
<feature type="transmembrane region" description="Helical" evidence="10">
    <location>
        <begin position="342"/>
        <end position="364"/>
    </location>
</feature>
<dbReference type="CDD" id="cd00082">
    <property type="entry name" value="HisKA"/>
    <property type="match status" value="1"/>
</dbReference>
<dbReference type="FunFam" id="1.10.287.130:FF:000070">
    <property type="entry name" value="Histidine kinase sensor protein"/>
    <property type="match status" value="1"/>
</dbReference>
<gene>
    <name evidence="12" type="ORF">D779_2546</name>
</gene>
<dbReference type="SMART" id="SM00387">
    <property type="entry name" value="HATPase_c"/>
    <property type="match status" value="1"/>
</dbReference>
<name>W9VVH5_9GAMM</name>
<dbReference type="OrthoDB" id="7051794at2"/>
<dbReference type="InterPro" id="IPR050351">
    <property type="entry name" value="BphY/WalK/GraS-like"/>
</dbReference>
<keyword evidence="7 10" id="KW-0812">Transmembrane</keyword>
<keyword evidence="9 10" id="KW-1133">Transmembrane helix</keyword>
<keyword evidence="6" id="KW-0808">Transferase</keyword>
<dbReference type="eggNOG" id="COG4251">
    <property type="taxonomic scope" value="Bacteria"/>
</dbReference>
<dbReference type="Gene3D" id="3.30.565.10">
    <property type="entry name" value="Histidine kinase-like ATPase, C-terminal domain"/>
    <property type="match status" value="1"/>
</dbReference>
<evidence type="ECO:0000256" key="2">
    <source>
        <dbReference type="ARBA" id="ARBA00004651"/>
    </source>
</evidence>
<accession>W9VVH5</accession>
<dbReference type="Pfam" id="PF21623">
    <property type="entry name" value="HK_sensor_dom_bact"/>
    <property type="match status" value="1"/>
</dbReference>
<dbReference type="SUPFAM" id="SSF47384">
    <property type="entry name" value="Homodimeric domain of signal transducing histidine kinase"/>
    <property type="match status" value="1"/>
</dbReference>
<dbReference type="InterPro" id="IPR004358">
    <property type="entry name" value="Sig_transdc_His_kin-like_C"/>
</dbReference>
<comment type="catalytic activity">
    <reaction evidence="1">
        <text>ATP + protein L-histidine = ADP + protein N-phospho-L-histidine.</text>
        <dbReference type="EC" id="2.7.13.3"/>
    </reaction>
</comment>
<dbReference type="RefSeq" id="WP_052348121.1">
    <property type="nucleotide sequence ID" value="NZ_AONC01000040.1"/>
</dbReference>
<dbReference type="InterPro" id="IPR003594">
    <property type="entry name" value="HATPase_dom"/>
</dbReference>
<dbReference type="GO" id="GO:0000155">
    <property type="term" value="F:phosphorelay sensor kinase activity"/>
    <property type="evidence" value="ECO:0007669"/>
    <property type="project" value="InterPro"/>
</dbReference>
<evidence type="ECO:0000256" key="5">
    <source>
        <dbReference type="ARBA" id="ARBA00022553"/>
    </source>
</evidence>
<keyword evidence="13" id="KW-1185">Reference proteome</keyword>
<evidence type="ECO:0000256" key="9">
    <source>
        <dbReference type="ARBA" id="ARBA00022989"/>
    </source>
</evidence>
<evidence type="ECO:0000313" key="13">
    <source>
        <dbReference type="Proteomes" id="UP000019460"/>
    </source>
</evidence>
<dbReference type="InterPro" id="IPR048760">
    <property type="entry name" value="VP0354-like_sensor_dom"/>
</dbReference>
<dbReference type="InterPro" id="IPR005467">
    <property type="entry name" value="His_kinase_dom"/>
</dbReference>
<reference evidence="12 13" key="1">
    <citation type="submission" date="2012-11" db="EMBL/GenBank/DDBJ databases">
        <title>Genome assembly of Thiorhodococcus sp. AK35.</title>
        <authorList>
            <person name="Nupur N."/>
            <person name="Khatri I."/>
            <person name="Subramanian S."/>
            <person name="Pinnaka A."/>
        </authorList>
    </citation>
    <scope>NUCLEOTIDE SEQUENCE [LARGE SCALE GENOMIC DNA]</scope>
    <source>
        <strain evidence="12 13">AK35</strain>
    </source>
</reference>
<evidence type="ECO:0000256" key="6">
    <source>
        <dbReference type="ARBA" id="ARBA00022679"/>
    </source>
</evidence>
<dbReference type="GO" id="GO:0000156">
    <property type="term" value="F:phosphorelay response regulator activity"/>
    <property type="evidence" value="ECO:0007669"/>
    <property type="project" value="TreeGrafter"/>
</dbReference>
<dbReference type="PANTHER" id="PTHR42878">
    <property type="entry name" value="TWO-COMPONENT HISTIDINE KINASE"/>
    <property type="match status" value="1"/>
</dbReference>
<evidence type="ECO:0000256" key="10">
    <source>
        <dbReference type="SAM" id="Phobius"/>
    </source>
</evidence>
<dbReference type="SUPFAM" id="SSF103190">
    <property type="entry name" value="Sensory domain-like"/>
    <property type="match status" value="2"/>
</dbReference>
<dbReference type="InterPro" id="IPR029151">
    <property type="entry name" value="Sensor-like_sf"/>
</dbReference>
<evidence type="ECO:0000256" key="8">
    <source>
        <dbReference type="ARBA" id="ARBA00022777"/>
    </source>
</evidence>
<dbReference type="STRING" id="1249627.D779_2546"/>
<dbReference type="AlphaFoldDB" id="W9VVH5"/>
<dbReference type="PANTHER" id="PTHR42878:SF15">
    <property type="entry name" value="BACTERIOPHYTOCHROME"/>
    <property type="match status" value="1"/>
</dbReference>
<evidence type="ECO:0000256" key="7">
    <source>
        <dbReference type="ARBA" id="ARBA00022692"/>
    </source>
</evidence>
<comment type="caution">
    <text evidence="12">The sequence shown here is derived from an EMBL/GenBank/DDBJ whole genome shotgun (WGS) entry which is preliminary data.</text>
</comment>
<dbReference type="SUPFAM" id="SSF55874">
    <property type="entry name" value="ATPase domain of HSP90 chaperone/DNA topoisomerase II/histidine kinase"/>
    <property type="match status" value="1"/>
</dbReference>
<keyword evidence="5" id="KW-0597">Phosphoprotein</keyword>
<dbReference type="SMART" id="SM00388">
    <property type="entry name" value="HisKA"/>
    <property type="match status" value="1"/>
</dbReference>
<evidence type="ECO:0000259" key="11">
    <source>
        <dbReference type="PROSITE" id="PS50109"/>
    </source>
</evidence>
<protein>
    <recommendedName>
        <fullName evidence="3">histidine kinase</fullName>
        <ecNumber evidence="3">2.7.13.3</ecNumber>
    </recommendedName>
</protein>
<comment type="subcellular location">
    <subcellularLocation>
        <location evidence="2">Cell membrane</location>
        <topology evidence="2">Multi-pass membrane protein</topology>
    </subcellularLocation>
</comment>
<dbReference type="EMBL" id="AONC01000040">
    <property type="protein sequence ID" value="EXJ14405.1"/>
    <property type="molecule type" value="Genomic_DNA"/>
</dbReference>
<proteinExistence type="predicted"/>
<evidence type="ECO:0000256" key="4">
    <source>
        <dbReference type="ARBA" id="ARBA00022475"/>
    </source>
</evidence>
<dbReference type="Proteomes" id="UP000019460">
    <property type="component" value="Unassembled WGS sequence"/>
</dbReference>
<keyword evidence="10" id="KW-0472">Membrane</keyword>
<keyword evidence="4" id="KW-1003">Cell membrane</keyword>
<dbReference type="Gene3D" id="3.30.450.20">
    <property type="entry name" value="PAS domain"/>
    <property type="match status" value="2"/>
</dbReference>
<evidence type="ECO:0000256" key="3">
    <source>
        <dbReference type="ARBA" id="ARBA00012438"/>
    </source>
</evidence>
<dbReference type="GO" id="GO:0005886">
    <property type="term" value="C:plasma membrane"/>
    <property type="evidence" value="ECO:0007669"/>
    <property type="project" value="UniProtKB-SubCell"/>
</dbReference>
<dbReference type="GO" id="GO:0007234">
    <property type="term" value="P:osmosensory signaling via phosphorelay pathway"/>
    <property type="evidence" value="ECO:0007669"/>
    <property type="project" value="TreeGrafter"/>
</dbReference>
<dbReference type="GO" id="GO:0030295">
    <property type="term" value="F:protein kinase activator activity"/>
    <property type="evidence" value="ECO:0007669"/>
    <property type="project" value="TreeGrafter"/>
</dbReference>
<dbReference type="InterPro" id="IPR036097">
    <property type="entry name" value="HisK_dim/P_sf"/>
</dbReference>
<keyword evidence="8 12" id="KW-0418">Kinase</keyword>
<dbReference type="Pfam" id="PF00512">
    <property type="entry name" value="HisKA"/>
    <property type="match status" value="1"/>
</dbReference>
<organism evidence="12 13">
    <name type="scientific">Imhoffiella purpurea</name>
    <dbReference type="NCBI Taxonomy" id="1249627"/>
    <lineage>
        <taxon>Bacteria</taxon>
        <taxon>Pseudomonadati</taxon>
        <taxon>Pseudomonadota</taxon>
        <taxon>Gammaproteobacteria</taxon>
        <taxon>Chromatiales</taxon>
        <taxon>Chromatiaceae</taxon>
        <taxon>Imhoffiella</taxon>
    </lineage>
</organism>
<sequence length="618" mass="69969">MDQLDESRSSGKWRQTLLFATLIWIPLIAVLTLLMATFHAKDMEHLRRLVGTEQHAVITEAALVLTNNLDWVHRDLEYLSRRPDLDRFLTSGGENRHRELTRDLASFMETRHGIYDQLRYLDASGLEVVRVDNGSGKTRIATEAELQDKSDRYYFHDAWASPLGTIYLSPFDLNVEHGVIEIPYKPMLRCATKVGDRTGVAKAVLILNYLGQPLIGRLQALAKDSDISLWLLNQDSYWLLGDRPEQAWGFMFPDGRDRTLAKRDPALWRTIEAGTRDGHPLHARFDEGLLSAARFEPTRKLSDRNPATANHVLQSPSYWILVSWVPKEDLALQARPLTQRHVIIWITLGILLAMLSVGIAHLSVKRRQSIETMDKALQRLAVANHGLNSANRELESFSYSVSHDLRAPLRTLDGFSNMLLKGYADKLDDKGQDYLQRMRTAAQRMSRLIDDMLALSRITRAELKREPLDLGAMAEEILDELAESDPERHLEVRIQPELHTSGDRRLVHIAMQNLLANAWKFTSRTGAPRIEVGRDDTDRPPSFFVRDNGAGFDMAYADKLFGAFQRLHHASDFPGTGIGLATVQRVVHKHGGRIWGQGAIDQGAVFHFTLSPQAIHES</sequence>